<name>A0A9E7DK19_9FIRM</name>
<evidence type="ECO:0000256" key="10">
    <source>
        <dbReference type="ARBA" id="ARBA00023014"/>
    </source>
</evidence>
<dbReference type="InterPro" id="IPR058240">
    <property type="entry name" value="rSAM_sf"/>
</dbReference>
<dbReference type="RefSeq" id="WP_249242769.1">
    <property type="nucleotide sequence ID" value="NZ_CP096649.1"/>
</dbReference>
<protein>
    <recommendedName>
        <fullName evidence="4 12">Anaerobic ribonucleoside-triphosphate reductase-activating protein</fullName>
        <ecNumber evidence="12">1.97.1.-</ecNumber>
    </recommendedName>
</protein>
<comment type="similarity">
    <text evidence="3 12">Belongs to the organic radical-activating enzymes family.</text>
</comment>
<comment type="cofactor">
    <cofactor evidence="1">
        <name>[4Fe-4S] cluster</name>
        <dbReference type="ChEBI" id="CHEBI:49883"/>
    </cofactor>
</comment>
<keyword evidence="10" id="KW-0411">Iron-sulfur</keyword>
<dbReference type="InterPro" id="IPR001989">
    <property type="entry name" value="Radical_activat_CS"/>
</dbReference>
<dbReference type="PANTHER" id="PTHR30352">
    <property type="entry name" value="PYRUVATE FORMATE-LYASE-ACTIVATING ENZYME"/>
    <property type="match status" value="1"/>
</dbReference>
<evidence type="ECO:0000256" key="3">
    <source>
        <dbReference type="ARBA" id="ARBA00009777"/>
    </source>
</evidence>
<evidence type="ECO:0000313" key="14">
    <source>
        <dbReference type="Proteomes" id="UP000831151"/>
    </source>
</evidence>
<dbReference type="Proteomes" id="UP000831151">
    <property type="component" value="Chromosome"/>
</dbReference>
<evidence type="ECO:0000256" key="1">
    <source>
        <dbReference type="ARBA" id="ARBA00001966"/>
    </source>
</evidence>
<organism evidence="13 14">
    <name type="scientific">Fenollaria massiliensis</name>
    <dbReference type="NCBI Taxonomy" id="938288"/>
    <lineage>
        <taxon>Bacteria</taxon>
        <taxon>Bacillati</taxon>
        <taxon>Bacillota</taxon>
        <taxon>Clostridia</taxon>
        <taxon>Eubacteriales</taxon>
        <taxon>Fenollaria</taxon>
    </lineage>
</organism>
<evidence type="ECO:0000256" key="2">
    <source>
        <dbReference type="ARBA" id="ARBA00003852"/>
    </source>
</evidence>
<evidence type="ECO:0000256" key="7">
    <source>
        <dbReference type="ARBA" id="ARBA00022723"/>
    </source>
</evidence>
<comment type="function">
    <text evidence="2 12">Activation of anaerobic ribonucleoside-triphosphate reductase under anaerobic conditions by generation of an organic free radical, using S-adenosylmethionine and reduced flavodoxin as cosubstrates to produce 5'-deoxy-adenosine.</text>
</comment>
<dbReference type="NCBIfam" id="TIGR02491">
    <property type="entry name" value="NrdG"/>
    <property type="match status" value="1"/>
</dbReference>
<dbReference type="EMBL" id="CP096649">
    <property type="protein sequence ID" value="UQK59269.1"/>
    <property type="molecule type" value="Genomic_DNA"/>
</dbReference>
<dbReference type="AlphaFoldDB" id="A0A9E7DK19"/>
<dbReference type="GO" id="GO:0046872">
    <property type="term" value="F:metal ion binding"/>
    <property type="evidence" value="ECO:0007669"/>
    <property type="project" value="UniProtKB-KW"/>
</dbReference>
<sequence length="169" mass="19501">MNYAQIRKYDIANGPGVRTTIFLTGCTLNCKNCFNKEYQNFHFGKVFDEKAFDEVMDCLSDANISGLSVLGGEPFDNLEGLKEFISKVRANCEKDIWIYSGYTFEELLEKDGAMDVLKNIDVLVDGRFVEDLKDLKLKFRGSSNQRIIDMKRTLEEDEILLMDKYMKED</sequence>
<dbReference type="GO" id="GO:0043365">
    <property type="term" value="F:[formate-C-acetyltransferase]-activating enzyme activity"/>
    <property type="evidence" value="ECO:0007669"/>
    <property type="project" value="InterPro"/>
</dbReference>
<dbReference type="KEGG" id="fms:M1R53_00955"/>
<comment type="catalytic activity">
    <reaction evidence="11">
        <text>glycyl-[protein] + reduced [flavodoxin] + S-adenosyl-L-methionine = glycin-2-yl radical-[protein] + semiquinone [flavodoxin] + 5'-deoxyadenosine + L-methionine + H(+)</text>
        <dbReference type="Rhea" id="RHEA:61976"/>
        <dbReference type="Rhea" id="RHEA-COMP:10622"/>
        <dbReference type="Rhea" id="RHEA-COMP:14480"/>
        <dbReference type="Rhea" id="RHEA-COMP:15993"/>
        <dbReference type="Rhea" id="RHEA-COMP:15994"/>
        <dbReference type="ChEBI" id="CHEBI:15378"/>
        <dbReference type="ChEBI" id="CHEBI:17319"/>
        <dbReference type="ChEBI" id="CHEBI:29947"/>
        <dbReference type="ChEBI" id="CHEBI:32722"/>
        <dbReference type="ChEBI" id="CHEBI:57618"/>
        <dbReference type="ChEBI" id="CHEBI:57844"/>
        <dbReference type="ChEBI" id="CHEBI:59789"/>
        <dbReference type="ChEBI" id="CHEBI:140311"/>
    </reaction>
</comment>
<dbReference type="PROSITE" id="PS01087">
    <property type="entry name" value="RADICAL_ACTIVATING"/>
    <property type="match status" value="1"/>
</dbReference>
<evidence type="ECO:0000256" key="8">
    <source>
        <dbReference type="ARBA" id="ARBA00023002"/>
    </source>
</evidence>
<evidence type="ECO:0000256" key="11">
    <source>
        <dbReference type="ARBA" id="ARBA00047365"/>
    </source>
</evidence>
<dbReference type="InterPro" id="IPR034457">
    <property type="entry name" value="Organic_radical-activating"/>
</dbReference>
<dbReference type="GO" id="GO:0051539">
    <property type="term" value="F:4 iron, 4 sulfur cluster binding"/>
    <property type="evidence" value="ECO:0007669"/>
    <property type="project" value="UniProtKB-KW"/>
</dbReference>
<dbReference type="Gene3D" id="3.20.20.70">
    <property type="entry name" value="Aldolase class I"/>
    <property type="match status" value="1"/>
</dbReference>
<keyword evidence="7" id="KW-0479">Metal-binding</keyword>
<dbReference type="SFLD" id="SFLDG01066">
    <property type="entry name" value="organic_radical-activating_enz"/>
    <property type="match status" value="1"/>
</dbReference>
<dbReference type="SFLD" id="SFLDG01063">
    <property type="entry name" value="activating_enzymes__group_1"/>
    <property type="match status" value="1"/>
</dbReference>
<dbReference type="InterPro" id="IPR007197">
    <property type="entry name" value="rSAM"/>
</dbReference>
<evidence type="ECO:0000256" key="12">
    <source>
        <dbReference type="PIRNR" id="PIRNR000368"/>
    </source>
</evidence>
<evidence type="ECO:0000313" key="13">
    <source>
        <dbReference type="EMBL" id="UQK59269.1"/>
    </source>
</evidence>
<dbReference type="PANTHER" id="PTHR30352:SF2">
    <property type="entry name" value="ANAEROBIC RIBONUCLEOSIDE-TRIPHOSPHATE REDUCTASE-ACTIVATING PROTEIN"/>
    <property type="match status" value="1"/>
</dbReference>
<dbReference type="EC" id="1.97.1.-" evidence="12"/>
<keyword evidence="14" id="KW-1185">Reference proteome</keyword>
<accession>A0A9E7DK19</accession>
<proteinExistence type="inferred from homology"/>
<dbReference type="SUPFAM" id="SSF102114">
    <property type="entry name" value="Radical SAM enzymes"/>
    <property type="match status" value="1"/>
</dbReference>
<dbReference type="InterPro" id="IPR012837">
    <property type="entry name" value="NrdG"/>
</dbReference>
<dbReference type="Pfam" id="PF13353">
    <property type="entry name" value="Fer4_12"/>
    <property type="match status" value="1"/>
</dbReference>
<evidence type="ECO:0000256" key="6">
    <source>
        <dbReference type="ARBA" id="ARBA00022691"/>
    </source>
</evidence>
<dbReference type="InterPro" id="IPR013785">
    <property type="entry name" value="Aldolase_TIM"/>
</dbReference>
<dbReference type="SFLD" id="SFLDF00299">
    <property type="entry name" value="anaerobic_ribonucleoside-triph"/>
    <property type="match status" value="1"/>
</dbReference>
<dbReference type="SFLD" id="SFLDS00029">
    <property type="entry name" value="Radical_SAM"/>
    <property type="match status" value="1"/>
</dbReference>
<dbReference type="PIRSF" id="PIRSF000368">
    <property type="entry name" value="NrdG"/>
    <property type="match status" value="1"/>
</dbReference>
<keyword evidence="8 12" id="KW-0560">Oxidoreductase</keyword>
<keyword evidence="9" id="KW-0408">Iron</keyword>
<evidence type="ECO:0000256" key="4">
    <source>
        <dbReference type="ARBA" id="ARBA00014281"/>
    </source>
</evidence>
<evidence type="ECO:0000256" key="5">
    <source>
        <dbReference type="ARBA" id="ARBA00022485"/>
    </source>
</evidence>
<keyword evidence="6" id="KW-0949">S-adenosyl-L-methionine</keyword>
<dbReference type="GO" id="GO:0004748">
    <property type="term" value="F:ribonucleoside-diphosphate reductase activity, thioredoxin disulfide as acceptor"/>
    <property type="evidence" value="ECO:0007669"/>
    <property type="project" value="TreeGrafter"/>
</dbReference>
<keyword evidence="5" id="KW-0004">4Fe-4S</keyword>
<reference evidence="13" key="1">
    <citation type="submission" date="2022-04" db="EMBL/GenBank/DDBJ databases">
        <title>Complete genome sequences of Ezakiella coagulans and Fenollaria massiliensis.</title>
        <authorList>
            <person name="France M.T."/>
            <person name="Clifford J."/>
            <person name="Narina S."/>
            <person name="Rutt L."/>
            <person name="Ravel J."/>
        </authorList>
    </citation>
    <scope>NUCLEOTIDE SEQUENCE</scope>
    <source>
        <strain evidence="13">C0061C2</strain>
    </source>
</reference>
<gene>
    <name evidence="13" type="primary">nrdG</name>
    <name evidence="13" type="ORF">M1R53_00955</name>
</gene>
<evidence type="ECO:0000256" key="9">
    <source>
        <dbReference type="ARBA" id="ARBA00023004"/>
    </source>
</evidence>